<dbReference type="HOGENOM" id="CLU_918244_0_0_1"/>
<evidence type="ECO:0000313" key="2">
    <source>
        <dbReference type="EMBL" id="KDQ08535.1"/>
    </source>
</evidence>
<protein>
    <recommendedName>
        <fullName evidence="1">N-acetyltransferase domain-containing protein</fullName>
    </recommendedName>
</protein>
<dbReference type="InterPro" id="IPR016181">
    <property type="entry name" value="Acyl_CoA_acyltransferase"/>
</dbReference>
<dbReference type="PROSITE" id="PS51186">
    <property type="entry name" value="GNAT"/>
    <property type="match status" value="1"/>
</dbReference>
<dbReference type="GO" id="GO:0016747">
    <property type="term" value="F:acyltransferase activity, transferring groups other than amino-acyl groups"/>
    <property type="evidence" value="ECO:0007669"/>
    <property type="project" value="InterPro"/>
</dbReference>
<name>A0A067M1F1_BOTB1</name>
<accession>A0A067M1F1</accession>
<proteinExistence type="predicted"/>
<dbReference type="EMBL" id="KL198089">
    <property type="protein sequence ID" value="KDQ08535.1"/>
    <property type="molecule type" value="Genomic_DNA"/>
</dbReference>
<keyword evidence="3" id="KW-1185">Reference proteome</keyword>
<evidence type="ECO:0000259" key="1">
    <source>
        <dbReference type="PROSITE" id="PS51186"/>
    </source>
</evidence>
<dbReference type="Gene3D" id="3.40.630.30">
    <property type="match status" value="1"/>
</dbReference>
<dbReference type="SUPFAM" id="SSF55729">
    <property type="entry name" value="Acyl-CoA N-acyltransferases (Nat)"/>
    <property type="match status" value="1"/>
</dbReference>
<gene>
    <name evidence="2" type="ORF">BOTBODRAFT_563977</name>
</gene>
<reference evidence="3" key="1">
    <citation type="journal article" date="2014" name="Proc. Natl. Acad. Sci. U.S.A.">
        <title>Extensive sampling of basidiomycete genomes demonstrates inadequacy of the white-rot/brown-rot paradigm for wood decay fungi.</title>
        <authorList>
            <person name="Riley R."/>
            <person name="Salamov A.A."/>
            <person name="Brown D.W."/>
            <person name="Nagy L.G."/>
            <person name="Floudas D."/>
            <person name="Held B.W."/>
            <person name="Levasseur A."/>
            <person name="Lombard V."/>
            <person name="Morin E."/>
            <person name="Otillar R."/>
            <person name="Lindquist E.A."/>
            <person name="Sun H."/>
            <person name="LaButti K.M."/>
            <person name="Schmutz J."/>
            <person name="Jabbour D."/>
            <person name="Luo H."/>
            <person name="Baker S.E."/>
            <person name="Pisabarro A.G."/>
            <person name="Walton J.D."/>
            <person name="Blanchette R.A."/>
            <person name="Henrissat B."/>
            <person name="Martin F."/>
            <person name="Cullen D."/>
            <person name="Hibbett D.S."/>
            <person name="Grigoriev I.V."/>
        </authorList>
    </citation>
    <scope>NUCLEOTIDE SEQUENCE [LARGE SCALE GENOMIC DNA]</scope>
    <source>
        <strain evidence="3">FD-172 SS1</strain>
    </source>
</reference>
<feature type="domain" description="N-acetyltransferase" evidence="1">
    <location>
        <begin position="142"/>
        <end position="302"/>
    </location>
</feature>
<dbReference type="InParanoid" id="A0A067M1F1"/>
<dbReference type="CDD" id="cd04301">
    <property type="entry name" value="NAT_SF"/>
    <property type="match status" value="1"/>
</dbReference>
<organism evidence="2 3">
    <name type="scientific">Botryobasidium botryosum (strain FD-172 SS1)</name>
    <dbReference type="NCBI Taxonomy" id="930990"/>
    <lineage>
        <taxon>Eukaryota</taxon>
        <taxon>Fungi</taxon>
        <taxon>Dikarya</taxon>
        <taxon>Basidiomycota</taxon>
        <taxon>Agaricomycotina</taxon>
        <taxon>Agaricomycetes</taxon>
        <taxon>Cantharellales</taxon>
        <taxon>Botryobasidiaceae</taxon>
        <taxon>Botryobasidium</taxon>
    </lineage>
</organism>
<dbReference type="Pfam" id="PF13508">
    <property type="entry name" value="Acetyltransf_7"/>
    <property type="match status" value="1"/>
</dbReference>
<dbReference type="Proteomes" id="UP000027195">
    <property type="component" value="Unassembled WGS sequence"/>
</dbReference>
<sequence length="303" mass="33294">MWREIAAQEDQAVSTLQTSDASAFEGILRATWIGDKLGLVAAKIPDQPPLGVYSAADPSTLDIASHISHIVSDLIHTSGLDRLPRSFNGNRALLYPMAEAVSRHLHLSIKIQNDLRAAVLTPATFIGSAEAHANILPLGHRITPVDFTGKDGAALLDQFAITIDLVYAEATGRAIPPPPSTPAQWAPYRAKAQNRISNGIVWAYLIDGEATPAALGYIGRRTRRGVSIRIVYTDKAHRRRGYAEKLVREMVWHAFFQEKREYVTIHYVAGRSAGDLYRRVGFGTGEFAEYEQLDLVLVSPEDA</sequence>
<dbReference type="InterPro" id="IPR000182">
    <property type="entry name" value="GNAT_dom"/>
</dbReference>
<dbReference type="AlphaFoldDB" id="A0A067M1F1"/>
<evidence type="ECO:0000313" key="3">
    <source>
        <dbReference type="Proteomes" id="UP000027195"/>
    </source>
</evidence>